<feature type="region of interest" description="Disordered" evidence="2">
    <location>
        <begin position="47"/>
        <end position="67"/>
    </location>
</feature>
<protein>
    <submittedName>
        <fullName evidence="4">Uncharacterized protein</fullName>
    </submittedName>
</protein>
<evidence type="ECO:0000313" key="3">
    <source>
        <dbReference type="Proteomes" id="UP000095281"/>
    </source>
</evidence>
<evidence type="ECO:0000256" key="2">
    <source>
        <dbReference type="SAM" id="MobiDB-lite"/>
    </source>
</evidence>
<dbReference type="WBParaSite" id="MhA1_Contig2228.frz3.gene1">
    <property type="protein sequence ID" value="MhA1_Contig2228.frz3.gene1"/>
    <property type="gene ID" value="MhA1_Contig2228.frz3.gene1"/>
</dbReference>
<dbReference type="AlphaFoldDB" id="A0A1I8BFW1"/>
<feature type="region of interest" description="Disordered" evidence="2">
    <location>
        <begin position="1"/>
        <end position="24"/>
    </location>
</feature>
<proteinExistence type="predicted"/>
<feature type="compositionally biased region" description="Polar residues" evidence="2">
    <location>
        <begin position="1"/>
        <end position="20"/>
    </location>
</feature>
<feature type="coiled-coil region" evidence="1">
    <location>
        <begin position="163"/>
        <end position="230"/>
    </location>
</feature>
<accession>A0A1I8BFW1</accession>
<evidence type="ECO:0000256" key="1">
    <source>
        <dbReference type="SAM" id="Coils"/>
    </source>
</evidence>
<keyword evidence="3" id="KW-1185">Reference proteome</keyword>
<dbReference type="Proteomes" id="UP000095281">
    <property type="component" value="Unplaced"/>
</dbReference>
<evidence type="ECO:0000313" key="4">
    <source>
        <dbReference type="WBParaSite" id="MhA1_Contig2228.frz3.gene1"/>
    </source>
</evidence>
<organism evidence="3 4">
    <name type="scientific">Meloidogyne hapla</name>
    <name type="common">Root-knot nematode worm</name>
    <dbReference type="NCBI Taxonomy" id="6305"/>
    <lineage>
        <taxon>Eukaryota</taxon>
        <taxon>Metazoa</taxon>
        <taxon>Ecdysozoa</taxon>
        <taxon>Nematoda</taxon>
        <taxon>Chromadorea</taxon>
        <taxon>Rhabditida</taxon>
        <taxon>Tylenchina</taxon>
        <taxon>Tylenchomorpha</taxon>
        <taxon>Tylenchoidea</taxon>
        <taxon>Meloidogynidae</taxon>
        <taxon>Meloidogyninae</taxon>
        <taxon>Meloidogyne</taxon>
    </lineage>
</organism>
<reference evidence="4" key="1">
    <citation type="submission" date="2016-11" db="UniProtKB">
        <authorList>
            <consortium name="WormBaseParasite"/>
        </authorList>
    </citation>
    <scope>IDENTIFICATION</scope>
</reference>
<keyword evidence="1" id="KW-0175">Coiled coil</keyword>
<feature type="compositionally biased region" description="Low complexity" evidence="2">
    <location>
        <begin position="49"/>
        <end position="63"/>
    </location>
</feature>
<sequence>MYSSKNSEDSVQCNTISNGKVSDGKYKKDELIDAVFRKVNLPEVHFIQSSPPISSPKTTSVPPNSVRSEIGEINIFEGENELIPRKSSTPQRQSPLSQCEDYNDEDIVKEEDDNFEIEKKQQKLNDEIKINLTNIMLVNEEKIKNEEIEIQQVEITLTESSPEINKKLNIKMTENKKEEEEEEEEEEELSIHLLAHKNSLDNGNIKCSTNTEINNKLKKEMEEEEEIEEIPLTPSTGEGCLDSVRSIIATNGETPTKIISEDDWSEQNNNIIDDNECRRVSSTISRELVNSVIELAIQQIITTKPINTLMKYTYYTKND</sequence>
<name>A0A1I8BFW1_MELHA</name>